<accession>A0A397TLZ4</accession>
<gene>
    <name evidence="2" type="ORF">C1645_556961</name>
</gene>
<feature type="compositionally biased region" description="Low complexity" evidence="1">
    <location>
        <begin position="40"/>
        <end position="52"/>
    </location>
</feature>
<evidence type="ECO:0000313" key="3">
    <source>
        <dbReference type="Proteomes" id="UP000265703"/>
    </source>
</evidence>
<protein>
    <submittedName>
        <fullName evidence="2">Uncharacterized protein</fullName>
    </submittedName>
</protein>
<sequence length="175" mass="20234">MFTYKKQNDQTEVNLLINVNTPIKPTSGISSNIFPRTPDSSKSSSNRSSDDTISCVFDNRKERDNLIQNSPLQTFSTRRLNIQRNHTLLNTTETPDINSNQSVQEANVTQIEVDEINKEITPAAYPTSSTQENEKSKRLREFKEQYSLQQLNNSNVNKRKRSERHDNVIFTYYIT</sequence>
<evidence type="ECO:0000313" key="2">
    <source>
        <dbReference type="EMBL" id="RIA98998.1"/>
    </source>
</evidence>
<evidence type="ECO:0000256" key="1">
    <source>
        <dbReference type="SAM" id="MobiDB-lite"/>
    </source>
</evidence>
<dbReference type="STRING" id="658196.A0A397TLZ4"/>
<reference evidence="2 3" key="1">
    <citation type="submission" date="2018-06" db="EMBL/GenBank/DDBJ databases">
        <title>Comparative genomics reveals the genomic features of Rhizophagus irregularis, R. cerebriforme, R. diaphanum and Gigaspora rosea, and their symbiotic lifestyle signature.</title>
        <authorList>
            <person name="Morin E."/>
            <person name="San Clemente H."/>
            <person name="Chen E.C.H."/>
            <person name="De La Providencia I."/>
            <person name="Hainaut M."/>
            <person name="Kuo A."/>
            <person name="Kohler A."/>
            <person name="Murat C."/>
            <person name="Tang N."/>
            <person name="Roy S."/>
            <person name="Loubradou J."/>
            <person name="Henrissat B."/>
            <person name="Grigoriev I.V."/>
            <person name="Corradi N."/>
            <person name="Roux C."/>
            <person name="Martin F.M."/>
        </authorList>
    </citation>
    <scope>NUCLEOTIDE SEQUENCE [LARGE SCALE GENOMIC DNA]</scope>
    <source>
        <strain evidence="2 3">DAOM 227022</strain>
    </source>
</reference>
<keyword evidence="3" id="KW-1185">Reference proteome</keyword>
<dbReference type="Proteomes" id="UP000265703">
    <property type="component" value="Unassembled WGS sequence"/>
</dbReference>
<comment type="caution">
    <text evidence="2">The sequence shown here is derived from an EMBL/GenBank/DDBJ whole genome shotgun (WGS) entry which is preliminary data.</text>
</comment>
<name>A0A397TLZ4_9GLOM</name>
<proteinExistence type="predicted"/>
<dbReference type="EMBL" id="QKYT01000008">
    <property type="protein sequence ID" value="RIA98998.1"/>
    <property type="molecule type" value="Genomic_DNA"/>
</dbReference>
<dbReference type="AlphaFoldDB" id="A0A397TLZ4"/>
<feature type="region of interest" description="Disordered" evidence="1">
    <location>
        <begin position="26"/>
        <end position="52"/>
    </location>
</feature>
<organism evidence="2 3">
    <name type="scientific">Glomus cerebriforme</name>
    <dbReference type="NCBI Taxonomy" id="658196"/>
    <lineage>
        <taxon>Eukaryota</taxon>
        <taxon>Fungi</taxon>
        <taxon>Fungi incertae sedis</taxon>
        <taxon>Mucoromycota</taxon>
        <taxon>Glomeromycotina</taxon>
        <taxon>Glomeromycetes</taxon>
        <taxon>Glomerales</taxon>
        <taxon>Glomeraceae</taxon>
        <taxon>Glomus</taxon>
    </lineage>
</organism>